<dbReference type="CDD" id="cd06225">
    <property type="entry name" value="HAMP"/>
    <property type="match status" value="1"/>
</dbReference>
<dbReference type="PATRIC" id="fig|151081.8.peg.3428"/>
<dbReference type="PANTHER" id="PTHR32089">
    <property type="entry name" value="METHYL-ACCEPTING CHEMOTAXIS PROTEIN MCPB"/>
    <property type="match status" value="1"/>
</dbReference>
<dbReference type="GO" id="GO:0007165">
    <property type="term" value="P:signal transduction"/>
    <property type="evidence" value="ECO:0007669"/>
    <property type="project" value="UniProtKB-KW"/>
</dbReference>
<evidence type="ECO:0000256" key="1">
    <source>
        <dbReference type="ARBA" id="ARBA00004141"/>
    </source>
</evidence>
<dbReference type="SUPFAM" id="SSF58104">
    <property type="entry name" value="Methyl-accepting chemotaxis protein (MCP) signaling domain"/>
    <property type="match status" value="1"/>
</dbReference>
<dbReference type="Pfam" id="PF00015">
    <property type="entry name" value="MCPsignal"/>
    <property type="match status" value="1"/>
</dbReference>
<dbReference type="eggNOG" id="COG0840">
    <property type="taxonomic scope" value="Bacteria"/>
</dbReference>
<evidence type="ECO:0000259" key="12">
    <source>
        <dbReference type="PROSITE" id="PS50885"/>
    </source>
</evidence>
<dbReference type="Pfam" id="PF00672">
    <property type="entry name" value="HAMP"/>
    <property type="match status" value="1"/>
</dbReference>
<evidence type="ECO:0000256" key="2">
    <source>
        <dbReference type="ARBA" id="ARBA00022692"/>
    </source>
</evidence>
<dbReference type="InterPro" id="IPR004089">
    <property type="entry name" value="MCPsignal_dom"/>
</dbReference>
<dbReference type="GeneID" id="58229566"/>
<comment type="subcellular location">
    <subcellularLocation>
        <location evidence="1">Membrane</location>
        <topology evidence="1">Multi-pass membrane protein</topology>
    </subcellularLocation>
</comment>
<feature type="domain" description="HAMP" evidence="12">
    <location>
        <begin position="296"/>
        <end position="349"/>
    </location>
</feature>
<evidence type="ECO:0000256" key="5">
    <source>
        <dbReference type="ARBA" id="ARBA00023224"/>
    </source>
</evidence>
<organism evidence="13 14">
    <name type="scientific">Pseudoalteromonas ruthenica</name>
    <dbReference type="NCBI Taxonomy" id="151081"/>
    <lineage>
        <taxon>Bacteria</taxon>
        <taxon>Pseudomonadati</taxon>
        <taxon>Pseudomonadota</taxon>
        <taxon>Gammaproteobacteria</taxon>
        <taxon>Alteromonadales</taxon>
        <taxon>Pseudoalteromonadaceae</taxon>
        <taxon>Pseudoalteromonas</taxon>
    </lineage>
</organism>
<dbReference type="CDD" id="cd11386">
    <property type="entry name" value="MCP_signal"/>
    <property type="match status" value="1"/>
</dbReference>
<accession>A0A0F4PI67</accession>
<dbReference type="GO" id="GO:0016020">
    <property type="term" value="C:membrane"/>
    <property type="evidence" value="ECO:0007669"/>
    <property type="project" value="UniProtKB-SubCell"/>
</dbReference>
<dbReference type="GO" id="GO:0006935">
    <property type="term" value="P:chemotaxis"/>
    <property type="evidence" value="ECO:0007669"/>
    <property type="project" value="UniProtKB-ARBA"/>
</dbReference>
<sequence>MNFMKKLTIKRRLQLNGAVVATALLVLFAVIIYEARIMGLLNSTLENAEELNVHELTLRKHEKNFLFYKQEQSLDEFASEYQALEARVAKLREQFVTLDGDTQLIDNFASQAQQYRDDFNNVEALQREIGLHPKDALYGALRSAVHEVETLLKERQNFEMLALMLQLRRAEKDFMLRLDVKYLGKFDTHFSALKNKVQSAGFDAPYRTKLITLLDDYRSKFKSLVDAQQRLGVDLESGALGQLRQSVEQSDKYARQVLGATKEMIEQEMRVTQITALTILVIAAILVAALLTMTSRAIIQPIDRAVSAITRIRETNDLSIQIDTHGNDEIATLTSNINNLTAGFRGLIFDVNNALATLNAATEDLASTTASTSTGVQEQLQEADMVATAATEMQATIHDISGNTEEAAKRAQTTNESASQGRQEVDATVSRIAQLSDSLGNASGVVGDLEKDADTIGSVLDVIRGIAEQTNLLALNAAIEAARAGEQGRGFAVVADEVRSLAQRTQDSTQEIENIISGLQQRTQQVVSIMQQCRDQGGESAEQASRAGDLLSSITQEIETIMEMSTQIAVAIEQQSQVASEVNQNVVRIRDIAEQASGHASNNAHTSEEVAEQARVLHDAVAKYKV</sequence>
<evidence type="ECO:0000256" key="7">
    <source>
        <dbReference type="PROSITE-ProRule" id="PRU00284"/>
    </source>
</evidence>
<feature type="transmembrane region" description="Helical" evidence="10">
    <location>
        <begin position="12"/>
        <end position="33"/>
    </location>
</feature>
<feature type="transmembrane region" description="Helical" evidence="10">
    <location>
        <begin position="274"/>
        <end position="294"/>
    </location>
</feature>
<feature type="compositionally biased region" description="Polar residues" evidence="9">
    <location>
        <begin position="411"/>
        <end position="422"/>
    </location>
</feature>
<dbReference type="OrthoDB" id="8724845at2"/>
<keyword evidence="8" id="KW-0175">Coiled coil</keyword>
<dbReference type="SMART" id="SM00283">
    <property type="entry name" value="MA"/>
    <property type="match status" value="1"/>
</dbReference>
<comment type="similarity">
    <text evidence="6">Belongs to the methyl-accepting chemotaxis (MCP) protein family.</text>
</comment>
<keyword evidence="3 10" id="KW-1133">Transmembrane helix</keyword>
<evidence type="ECO:0000256" key="6">
    <source>
        <dbReference type="ARBA" id="ARBA00029447"/>
    </source>
</evidence>
<evidence type="ECO:0000256" key="4">
    <source>
        <dbReference type="ARBA" id="ARBA00023136"/>
    </source>
</evidence>
<dbReference type="PROSITE" id="PS50111">
    <property type="entry name" value="CHEMOTAXIS_TRANSDUC_2"/>
    <property type="match status" value="1"/>
</dbReference>
<dbReference type="PROSITE" id="PS50885">
    <property type="entry name" value="HAMP"/>
    <property type="match status" value="1"/>
</dbReference>
<name>A0A0F4PI67_9GAMM</name>
<dbReference type="PANTHER" id="PTHR32089:SF119">
    <property type="entry name" value="METHYL-ACCEPTING CHEMOTAXIS PROTEIN CTPL"/>
    <property type="match status" value="1"/>
</dbReference>
<dbReference type="FunFam" id="1.10.287.950:FF:000001">
    <property type="entry name" value="Methyl-accepting chemotaxis sensory transducer"/>
    <property type="match status" value="1"/>
</dbReference>
<keyword evidence="4 10" id="KW-0472">Membrane</keyword>
<keyword evidence="14" id="KW-1185">Reference proteome</keyword>
<gene>
    <name evidence="13" type="ORF">TW72_13785</name>
</gene>
<dbReference type="RefSeq" id="WP_045980435.1">
    <property type="nucleotide sequence ID" value="NZ_JXXY01000018.1"/>
</dbReference>
<keyword evidence="2 10" id="KW-0812">Transmembrane</keyword>
<feature type="coiled-coil region" evidence="8">
    <location>
        <begin position="74"/>
        <end position="101"/>
    </location>
</feature>
<evidence type="ECO:0000256" key="3">
    <source>
        <dbReference type="ARBA" id="ARBA00022989"/>
    </source>
</evidence>
<evidence type="ECO:0000259" key="11">
    <source>
        <dbReference type="PROSITE" id="PS50111"/>
    </source>
</evidence>
<dbReference type="InterPro" id="IPR003660">
    <property type="entry name" value="HAMP_dom"/>
</dbReference>
<dbReference type="AlphaFoldDB" id="A0A0F4PI67"/>
<dbReference type="Proteomes" id="UP000033664">
    <property type="component" value="Unassembled WGS sequence"/>
</dbReference>
<protein>
    <submittedName>
        <fullName evidence="13">Chemotaxis protein</fullName>
    </submittedName>
</protein>
<dbReference type="InterPro" id="IPR032255">
    <property type="entry name" value="HBM"/>
</dbReference>
<evidence type="ECO:0000256" key="8">
    <source>
        <dbReference type="SAM" id="Coils"/>
    </source>
</evidence>
<evidence type="ECO:0000256" key="10">
    <source>
        <dbReference type="SAM" id="Phobius"/>
    </source>
</evidence>
<dbReference type="SMART" id="SM01358">
    <property type="entry name" value="HBM"/>
    <property type="match status" value="1"/>
</dbReference>
<feature type="domain" description="Methyl-accepting transducer" evidence="11">
    <location>
        <begin position="354"/>
        <end position="590"/>
    </location>
</feature>
<proteinExistence type="inferred from homology"/>
<comment type="caution">
    <text evidence="13">The sequence shown here is derived from an EMBL/GenBank/DDBJ whole genome shotgun (WGS) entry which is preliminary data.</text>
</comment>
<evidence type="ECO:0000313" key="13">
    <source>
        <dbReference type="EMBL" id="KJY98779.1"/>
    </source>
</evidence>
<evidence type="ECO:0000313" key="14">
    <source>
        <dbReference type="Proteomes" id="UP000033664"/>
    </source>
</evidence>
<reference evidence="13 14" key="1">
    <citation type="journal article" date="2015" name="BMC Genomics">
        <title>Genome mining reveals unlocked bioactive potential of marine Gram-negative bacteria.</title>
        <authorList>
            <person name="Machado H."/>
            <person name="Sonnenschein E.C."/>
            <person name="Melchiorsen J."/>
            <person name="Gram L."/>
        </authorList>
    </citation>
    <scope>NUCLEOTIDE SEQUENCE [LARGE SCALE GENOMIC DNA]</scope>
    <source>
        <strain evidence="13 14">S3137</strain>
    </source>
</reference>
<dbReference type="Gene3D" id="1.10.287.950">
    <property type="entry name" value="Methyl-accepting chemotaxis protein"/>
    <property type="match status" value="1"/>
</dbReference>
<feature type="region of interest" description="Disordered" evidence="9">
    <location>
        <begin position="405"/>
        <end position="424"/>
    </location>
</feature>
<keyword evidence="5 7" id="KW-0807">Transducer</keyword>
<evidence type="ECO:0000256" key="9">
    <source>
        <dbReference type="SAM" id="MobiDB-lite"/>
    </source>
</evidence>
<dbReference type="EMBL" id="JXXZ01000010">
    <property type="protein sequence ID" value="KJY98779.1"/>
    <property type="molecule type" value="Genomic_DNA"/>
</dbReference>